<evidence type="ECO:0000313" key="3">
    <source>
        <dbReference type="Proteomes" id="UP000179157"/>
    </source>
</evidence>
<name>A0A1F5UXL6_FRAXR</name>
<dbReference type="AlphaFoldDB" id="A0A1F5UXL6"/>
<dbReference type="InterPro" id="IPR000595">
    <property type="entry name" value="cNMP-bd_dom"/>
</dbReference>
<dbReference type="SMART" id="SM00100">
    <property type="entry name" value="cNMP"/>
    <property type="match status" value="1"/>
</dbReference>
<accession>A0A1F5UXL6</accession>
<dbReference type="InterPro" id="IPR018490">
    <property type="entry name" value="cNMP-bd_dom_sf"/>
</dbReference>
<dbReference type="GO" id="GO:0003700">
    <property type="term" value="F:DNA-binding transcription factor activity"/>
    <property type="evidence" value="ECO:0007669"/>
    <property type="project" value="TreeGrafter"/>
</dbReference>
<dbReference type="PANTHER" id="PTHR24567:SF68">
    <property type="entry name" value="DNA-BINDING TRANSCRIPTIONAL DUAL REGULATOR CRP"/>
    <property type="match status" value="1"/>
</dbReference>
<dbReference type="GO" id="GO:0005829">
    <property type="term" value="C:cytosol"/>
    <property type="evidence" value="ECO:0007669"/>
    <property type="project" value="TreeGrafter"/>
</dbReference>
<evidence type="ECO:0000313" key="2">
    <source>
        <dbReference type="EMBL" id="OGF55922.1"/>
    </source>
</evidence>
<dbReference type="PROSITE" id="PS50042">
    <property type="entry name" value="CNMP_BINDING_3"/>
    <property type="match status" value="1"/>
</dbReference>
<reference evidence="2 3" key="1">
    <citation type="journal article" date="2016" name="Nat. Commun.">
        <title>Thousands of microbial genomes shed light on interconnected biogeochemical processes in an aquifer system.</title>
        <authorList>
            <person name="Anantharaman K."/>
            <person name="Brown C.T."/>
            <person name="Hug L.A."/>
            <person name="Sharon I."/>
            <person name="Castelle C.J."/>
            <person name="Probst A.J."/>
            <person name="Thomas B.C."/>
            <person name="Singh A."/>
            <person name="Wilkins M.J."/>
            <person name="Karaoz U."/>
            <person name="Brodie E.L."/>
            <person name="Williams K.H."/>
            <person name="Hubbard S.S."/>
            <person name="Banfield J.F."/>
        </authorList>
    </citation>
    <scope>NUCLEOTIDE SEQUENCE [LARGE SCALE GENOMIC DNA]</scope>
    <source>
        <strain evidence="3">RBG_16_55_9</strain>
    </source>
</reference>
<dbReference type="InterPro" id="IPR050397">
    <property type="entry name" value="Env_Response_Regulators"/>
</dbReference>
<dbReference type="CDD" id="cd00038">
    <property type="entry name" value="CAP_ED"/>
    <property type="match status" value="1"/>
</dbReference>
<dbReference type="EMBL" id="MFGX01000045">
    <property type="protein sequence ID" value="OGF55922.1"/>
    <property type="molecule type" value="Genomic_DNA"/>
</dbReference>
<dbReference type="InterPro" id="IPR014710">
    <property type="entry name" value="RmlC-like_jellyroll"/>
</dbReference>
<dbReference type="Gene3D" id="2.60.120.10">
    <property type="entry name" value="Jelly Rolls"/>
    <property type="match status" value="1"/>
</dbReference>
<comment type="caution">
    <text evidence="2">The sequence shown here is derived from an EMBL/GenBank/DDBJ whole genome shotgun (WGS) entry which is preliminary data.</text>
</comment>
<organism evidence="2 3">
    <name type="scientific">Fraserbacteria sp. (strain RBG_16_55_9)</name>
    <dbReference type="NCBI Taxonomy" id="1817864"/>
    <lineage>
        <taxon>Bacteria</taxon>
        <taxon>Candidatus Fraseribacteriota</taxon>
    </lineage>
</organism>
<dbReference type="SUPFAM" id="SSF51206">
    <property type="entry name" value="cAMP-binding domain-like"/>
    <property type="match status" value="1"/>
</dbReference>
<feature type="domain" description="Cyclic nucleotide-binding" evidence="1">
    <location>
        <begin position="9"/>
        <end position="129"/>
    </location>
</feature>
<proteinExistence type="predicted"/>
<dbReference type="PANTHER" id="PTHR24567">
    <property type="entry name" value="CRP FAMILY TRANSCRIPTIONAL REGULATORY PROTEIN"/>
    <property type="match status" value="1"/>
</dbReference>
<sequence>MVGLQDFKIFSDLSPKDLVALESLVRRIKYGQGEIIFQEGAPAFGFYLLCEGRVKLVKRTLGGKKQILKLVGPGEIIGETTLFDKGVHIAYAKTLVRSEVGFLERGDFFAFVERHPPVVFRMFEKLSEELKAFQCKLAERSYNGSKERLARIILKLGESG</sequence>
<feature type="non-terminal residue" evidence="2">
    <location>
        <position position="160"/>
    </location>
</feature>
<dbReference type="Pfam" id="PF00027">
    <property type="entry name" value="cNMP_binding"/>
    <property type="match status" value="1"/>
</dbReference>
<dbReference type="STRING" id="1817864.A2Z21_00755"/>
<protein>
    <recommendedName>
        <fullName evidence="1">Cyclic nucleotide-binding domain-containing protein</fullName>
    </recommendedName>
</protein>
<dbReference type="Proteomes" id="UP000179157">
    <property type="component" value="Unassembled WGS sequence"/>
</dbReference>
<gene>
    <name evidence="2" type="ORF">A2Z21_00755</name>
</gene>
<evidence type="ECO:0000259" key="1">
    <source>
        <dbReference type="PROSITE" id="PS50042"/>
    </source>
</evidence>